<dbReference type="InterPro" id="IPR011146">
    <property type="entry name" value="HIT-like"/>
</dbReference>
<dbReference type="InterPro" id="IPR036265">
    <property type="entry name" value="HIT-like_sf"/>
</dbReference>
<dbReference type="GO" id="GO:0032259">
    <property type="term" value="P:methylation"/>
    <property type="evidence" value="ECO:0007669"/>
    <property type="project" value="UniProtKB-KW"/>
</dbReference>
<feature type="domain" description="HIT" evidence="2">
    <location>
        <begin position="7"/>
        <end position="110"/>
    </location>
</feature>
<organism evidence="3 4">
    <name type="scientific">Marinactinospora rubrisoli</name>
    <dbReference type="NCBI Taxonomy" id="2715399"/>
    <lineage>
        <taxon>Bacteria</taxon>
        <taxon>Bacillati</taxon>
        <taxon>Actinomycetota</taxon>
        <taxon>Actinomycetes</taxon>
        <taxon>Streptosporangiales</taxon>
        <taxon>Nocardiopsidaceae</taxon>
        <taxon>Marinactinospora</taxon>
    </lineage>
</organism>
<proteinExistence type="predicted"/>
<accession>A0ABW2KPU0</accession>
<dbReference type="EC" id="2.1.1.-" evidence="3"/>
<comment type="caution">
    <text evidence="3">The sequence shown here is derived from an EMBL/GenBank/DDBJ whole genome shotgun (WGS) entry which is preliminary data.</text>
</comment>
<dbReference type="PROSITE" id="PS51084">
    <property type="entry name" value="HIT_2"/>
    <property type="match status" value="1"/>
</dbReference>
<keyword evidence="4" id="KW-1185">Reference proteome</keyword>
<dbReference type="InterPro" id="IPR019808">
    <property type="entry name" value="Histidine_triad_CS"/>
</dbReference>
<keyword evidence="3" id="KW-0489">Methyltransferase</keyword>
<reference evidence="4" key="1">
    <citation type="journal article" date="2019" name="Int. J. Syst. Evol. Microbiol.">
        <title>The Global Catalogue of Microorganisms (GCM) 10K type strain sequencing project: providing services to taxonomists for standard genome sequencing and annotation.</title>
        <authorList>
            <consortium name="The Broad Institute Genomics Platform"/>
            <consortium name="The Broad Institute Genome Sequencing Center for Infectious Disease"/>
            <person name="Wu L."/>
            <person name="Ma J."/>
        </authorList>
    </citation>
    <scope>NUCLEOTIDE SEQUENCE [LARGE SCALE GENOMIC DNA]</scope>
    <source>
        <strain evidence="4">CGMCC 4.7382</strain>
    </source>
</reference>
<dbReference type="GO" id="GO:0008168">
    <property type="term" value="F:methyltransferase activity"/>
    <property type="evidence" value="ECO:0007669"/>
    <property type="project" value="UniProtKB-KW"/>
</dbReference>
<dbReference type="InterPro" id="IPR001310">
    <property type="entry name" value="Histidine_triad_HIT"/>
</dbReference>
<dbReference type="SUPFAM" id="SSF54197">
    <property type="entry name" value="HIT-like"/>
    <property type="match status" value="1"/>
</dbReference>
<dbReference type="PRINTS" id="PR00332">
    <property type="entry name" value="HISTRIAD"/>
</dbReference>
<dbReference type="EMBL" id="JBHTBH010000020">
    <property type="protein sequence ID" value="MFC7331403.1"/>
    <property type="molecule type" value="Genomic_DNA"/>
</dbReference>
<dbReference type="Proteomes" id="UP001596540">
    <property type="component" value="Unassembled WGS sequence"/>
</dbReference>
<evidence type="ECO:0000256" key="1">
    <source>
        <dbReference type="PROSITE-ProRule" id="PRU00464"/>
    </source>
</evidence>
<dbReference type="PANTHER" id="PTHR46648:SF1">
    <property type="entry name" value="ADENOSINE 5'-MONOPHOSPHORAMIDASE HNT1"/>
    <property type="match status" value="1"/>
</dbReference>
<dbReference type="Gene3D" id="3.30.428.10">
    <property type="entry name" value="HIT-like"/>
    <property type="match status" value="1"/>
</dbReference>
<evidence type="ECO:0000259" key="2">
    <source>
        <dbReference type="PROSITE" id="PS51084"/>
    </source>
</evidence>
<protein>
    <submittedName>
        <fullName evidence="3">HIT family protein</fullName>
        <ecNumber evidence="3">2.1.1.-</ecNumber>
    </submittedName>
</protein>
<dbReference type="RefSeq" id="WP_379874222.1">
    <property type="nucleotide sequence ID" value="NZ_JBHTBH010000020.1"/>
</dbReference>
<evidence type="ECO:0000313" key="4">
    <source>
        <dbReference type="Proteomes" id="UP001596540"/>
    </source>
</evidence>
<sequence>MSAVGCVFCRIAAGDPAEPATVIQEWPDALAIVPLGPVTPGHWLVIPRTHVRDAAERPEVTAATVYRAAELIGETGDDVNLIVNVGTAAGQTVDHLHVHIVPRKAGDSLALPWTR</sequence>
<dbReference type="PROSITE" id="PS00892">
    <property type="entry name" value="HIT_1"/>
    <property type="match status" value="1"/>
</dbReference>
<feature type="short sequence motif" description="Histidine triad motif" evidence="1">
    <location>
        <begin position="95"/>
        <end position="99"/>
    </location>
</feature>
<evidence type="ECO:0000313" key="3">
    <source>
        <dbReference type="EMBL" id="MFC7331403.1"/>
    </source>
</evidence>
<keyword evidence="3" id="KW-0808">Transferase</keyword>
<dbReference type="PANTHER" id="PTHR46648">
    <property type="entry name" value="HIT FAMILY PROTEIN 1"/>
    <property type="match status" value="1"/>
</dbReference>
<name>A0ABW2KPU0_9ACTN</name>
<dbReference type="Pfam" id="PF01230">
    <property type="entry name" value="HIT"/>
    <property type="match status" value="1"/>
</dbReference>
<gene>
    <name evidence="3" type="ORF">ACFQRF_27035</name>
</gene>